<evidence type="ECO:0000313" key="1">
    <source>
        <dbReference type="EMBL" id="OWW20125.1"/>
    </source>
</evidence>
<dbReference type="InterPro" id="IPR035959">
    <property type="entry name" value="RutC-like_sf"/>
</dbReference>
<keyword evidence="2" id="KW-1185">Reference proteome</keyword>
<dbReference type="EMBL" id="LSTO01000001">
    <property type="protein sequence ID" value="OWW20125.1"/>
    <property type="molecule type" value="Genomic_DNA"/>
</dbReference>
<evidence type="ECO:0000313" key="2">
    <source>
        <dbReference type="Proteomes" id="UP000197535"/>
    </source>
</evidence>
<dbReference type="AlphaFoldDB" id="A0A254TC44"/>
<dbReference type="SUPFAM" id="SSF55298">
    <property type="entry name" value="YjgF-like"/>
    <property type="match status" value="1"/>
</dbReference>
<name>A0A254TC44_9BURK</name>
<proteinExistence type="predicted"/>
<protein>
    <submittedName>
        <fullName evidence="1">Enamine deaminase RidA</fullName>
    </submittedName>
</protein>
<dbReference type="InterPro" id="IPR006175">
    <property type="entry name" value="YjgF/YER057c/UK114"/>
</dbReference>
<dbReference type="Pfam" id="PF01042">
    <property type="entry name" value="Ribonuc_L-PSP"/>
    <property type="match status" value="1"/>
</dbReference>
<dbReference type="Gene3D" id="3.30.1330.40">
    <property type="entry name" value="RutC-like"/>
    <property type="match status" value="1"/>
</dbReference>
<comment type="caution">
    <text evidence="1">The sequence shown here is derived from an EMBL/GenBank/DDBJ whole genome shotgun (WGS) entry which is preliminary data.</text>
</comment>
<dbReference type="PANTHER" id="PTHR11803:SF44">
    <property type="entry name" value="RUTC FAMILY PROTEIN YJGH"/>
    <property type="match status" value="1"/>
</dbReference>
<dbReference type="PANTHER" id="PTHR11803">
    <property type="entry name" value="2-IMINOBUTANOATE/2-IMINOPROPANOATE DEAMINASE RIDA"/>
    <property type="match status" value="1"/>
</dbReference>
<dbReference type="GO" id="GO:0005829">
    <property type="term" value="C:cytosol"/>
    <property type="evidence" value="ECO:0007669"/>
    <property type="project" value="TreeGrafter"/>
</dbReference>
<gene>
    <name evidence="1" type="ORF">AYR66_12100</name>
</gene>
<dbReference type="Proteomes" id="UP000197535">
    <property type="component" value="Unassembled WGS sequence"/>
</dbReference>
<organism evidence="1 2">
    <name type="scientific">Noviherbaspirillum denitrificans</name>
    <dbReference type="NCBI Taxonomy" id="1968433"/>
    <lineage>
        <taxon>Bacteria</taxon>
        <taxon>Pseudomonadati</taxon>
        <taxon>Pseudomonadota</taxon>
        <taxon>Betaproteobacteria</taxon>
        <taxon>Burkholderiales</taxon>
        <taxon>Oxalobacteraceae</taxon>
        <taxon>Noviherbaspirillum</taxon>
    </lineage>
</organism>
<dbReference type="OrthoDB" id="9809792at2"/>
<dbReference type="GO" id="GO:0019239">
    <property type="term" value="F:deaminase activity"/>
    <property type="evidence" value="ECO:0007669"/>
    <property type="project" value="TreeGrafter"/>
</dbReference>
<dbReference type="RefSeq" id="WP_088707015.1">
    <property type="nucleotide sequence ID" value="NZ_LSTO01000001.1"/>
</dbReference>
<reference evidence="1 2" key="1">
    <citation type="submission" date="2016-02" db="EMBL/GenBank/DDBJ databases">
        <authorList>
            <person name="Wen L."/>
            <person name="He K."/>
            <person name="Yang H."/>
        </authorList>
    </citation>
    <scope>NUCLEOTIDE SEQUENCE [LARGE SCALE GENOMIC DNA]</scope>
    <source>
        <strain evidence="1 2">TSA40</strain>
    </source>
</reference>
<sequence>MTVQTINPETISAPLGAYSQAILSTGQGRTLNISGQIGIREDGRLARGFAEQADTAWKNIVEILRVASMDVSNLIKVVTYLTDPADAVRLAEIRSKYLGNNRPASTMVVVKSLLNSDWLIEIEATAFKALD</sequence>
<dbReference type="CDD" id="cd00448">
    <property type="entry name" value="YjgF_YER057c_UK114_family"/>
    <property type="match status" value="1"/>
</dbReference>
<accession>A0A254TC44</accession>